<dbReference type="AlphaFoldDB" id="A0A1G6HP04"/>
<dbReference type="RefSeq" id="WP_092127332.1">
    <property type="nucleotide sequence ID" value="NZ_FMYU01000001.1"/>
</dbReference>
<keyword evidence="10" id="KW-1185">Reference proteome</keyword>
<dbReference type="SUPFAM" id="SSF52540">
    <property type="entry name" value="P-loop containing nucleoside triphosphate hydrolases"/>
    <property type="match status" value="1"/>
</dbReference>
<dbReference type="GO" id="GO:0006865">
    <property type="term" value="P:amino acid transport"/>
    <property type="evidence" value="ECO:0007669"/>
    <property type="project" value="UniProtKB-KW"/>
</dbReference>
<dbReference type="Pfam" id="PF00005">
    <property type="entry name" value="ABC_tran"/>
    <property type="match status" value="1"/>
</dbReference>
<evidence type="ECO:0000256" key="5">
    <source>
        <dbReference type="ARBA" id="ARBA00022967"/>
    </source>
</evidence>
<name>A0A1G6HP04_9BACT</name>
<keyword evidence="4 9" id="KW-0067">ATP-binding</keyword>
<protein>
    <submittedName>
        <fullName evidence="9">Putative ABC transport system ATP-binding protein</fullName>
    </submittedName>
</protein>
<evidence type="ECO:0000256" key="4">
    <source>
        <dbReference type="ARBA" id="ARBA00022840"/>
    </source>
</evidence>
<evidence type="ECO:0000313" key="10">
    <source>
        <dbReference type="Proteomes" id="UP000199411"/>
    </source>
</evidence>
<proteinExistence type="predicted"/>
<dbReference type="Proteomes" id="UP000199411">
    <property type="component" value="Unassembled WGS sequence"/>
</dbReference>
<keyword evidence="5" id="KW-1278">Translocase</keyword>
<dbReference type="GO" id="GO:0005524">
    <property type="term" value="F:ATP binding"/>
    <property type="evidence" value="ECO:0007669"/>
    <property type="project" value="UniProtKB-KW"/>
</dbReference>
<evidence type="ECO:0000256" key="7">
    <source>
        <dbReference type="ARBA" id="ARBA00023136"/>
    </source>
</evidence>
<reference evidence="10" key="1">
    <citation type="submission" date="2016-10" db="EMBL/GenBank/DDBJ databases">
        <authorList>
            <person name="Varghese N."/>
            <person name="Submissions S."/>
        </authorList>
    </citation>
    <scope>NUCLEOTIDE SEQUENCE [LARGE SCALE GENOMIC DNA]</scope>
    <source>
        <strain evidence="10">DSM 8415</strain>
    </source>
</reference>
<evidence type="ECO:0000256" key="2">
    <source>
        <dbReference type="ARBA" id="ARBA00022475"/>
    </source>
</evidence>
<dbReference type="Gene3D" id="3.40.50.300">
    <property type="entry name" value="P-loop containing nucleotide triphosphate hydrolases"/>
    <property type="match status" value="1"/>
</dbReference>
<sequence>MFELKHVSMEKNGKKIIENATFKLEYSGLVWLKGASGSGKSTILRIMCALEKPSSGEIFYKGVSIYEFNIPEFRSKCIYVPQMPILGQMNVMDCIRLPFSFKSNANKIFDDKKLNDLLEYFELQDATEKNINQLSGGEKLRIAIIRALLLDPECLLLDEPTSALDAKMEQKTLQLLKSLSEKKLIVSSFHTESIKEFCTQKIEIKDRYAIAS</sequence>
<dbReference type="PANTHER" id="PTHR43166:SF30">
    <property type="entry name" value="METHIONINE IMPORT ATP-BINDING PROTEIN METN"/>
    <property type="match status" value="1"/>
</dbReference>
<dbReference type="OrthoDB" id="9809450at2"/>
<keyword evidence="6" id="KW-0029">Amino-acid transport</keyword>
<dbReference type="PROSITE" id="PS50893">
    <property type="entry name" value="ABC_TRANSPORTER_2"/>
    <property type="match status" value="1"/>
</dbReference>
<gene>
    <name evidence="9" type="ORF">SAMN05660835_00055</name>
</gene>
<dbReference type="InterPro" id="IPR003593">
    <property type="entry name" value="AAA+_ATPase"/>
</dbReference>
<accession>A0A1G6HP04</accession>
<dbReference type="GO" id="GO:0016887">
    <property type="term" value="F:ATP hydrolysis activity"/>
    <property type="evidence" value="ECO:0007669"/>
    <property type="project" value="InterPro"/>
</dbReference>
<keyword evidence="2" id="KW-1003">Cell membrane</keyword>
<keyword evidence="3" id="KW-0547">Nucleotide-binding</keyword>
<evidence type="ECO:0000256" key="3">
    <source>
        <dbReference type="ARBA" id="ARBA00022741"/>
    </source>
</evidence>
<dbReference type="InterPro" id="IPR003439">
    <property type="entry name" value="ABC_transporter-like_ATP-bd"/>
</dbReference>
<keyword evidence="7" id="KW-0472">Membrane</keyword>
<organism evidence="9 10">
    <name type="scientific">Desulfurella multipotens</name>
    <dbReference type="NCBI Taxonomy" id="79269"/>
    <lineage>
        <taxon>Bacteria</taxon>
        <taxon>Pseudomonadati</taxon>
        <taxon>Campylobacterota</taxon>
        <taxon>Desulfurellia</taxon>
        <taxon>Desulfurellales</taxon>
        <taxon>Desulfurellaceae</taxon>
        <taxon>Desulfurella</taxon>
    </lineage>
</organism>
<dbReference type="PANTHER" id="PTHR43166">
    <property type="entry name" value="AMINO ACID IMPORT ATP-BINDING PROTEIN"/>
    <property type="match status" value="1"/>
</dbReference>
<dbReference type="SMART" id="SM00382">
    <property type="entry name" value="AAA"/>
    <property type="match status" value="1"/>
</dbReference>
<evidence type="ECO:0000259" key="8">
    <source>
        <dbReference type="PROSITE" id="PS50893"/>
    </source>
</evidence>
<feature type="domain" description="ABC transporter" evidence="8">
    <location>
        <begin position="2"/>
        <end position="210"/>
    </location>
</feature>
<dbReference type="InterPro" id="IPR027417">
    <property type="entry name" value="P-loop_NTPase"/>
</dbReference>
<dbReference type="EMBL" id="FMYU01000001">
    <property type="protein sequence ID" value="SDB95970.1"/>
    <property type="molecule type" value="Genomic_DNA"/>
</dbReference>
<evidence type="ECO:0000256" key="1">
    <source>
        <dbReference type="ARBA" id="ARBA00022448"/>
    </source>
</evidence>
<keyword evidence="1" id="KW-0813">Transport</keyword>
<evidence type="ECO:0000313" key="9">
    <source>
        <dbReference type="EMBL" id="SDB95970.1"/>
    </source>
</evidence>
<dbReference type="InterPro" id="IPR050086">
    <property type="entry name" value="MetN_ABC_transporter-like"/>
</dbReference>
<evidence type="ECO:0000256" key="6">
    <source>
        <dbReference type="ARBA" id="ARBA00022970"/>
    </source>
</evidence>